<evidence type="ECO:0000313" key="2">
    <source>
        <dbReference type="Proteomes" id="UP000823757"/>
    </source>
</evidence>
<feature type="non-terminal residue" evidence="1">
    <location>
        <position position="90"/>
    </location>
</feature>
<sequence length="90" mass="10409">MDTFEILNNEFSSQSFANELPHTEILDRYKDVACNYARMENSIAVLSDLRSNTSHIYYGGFSQMLGIGGNRKDSRLPSIWEEEIFYLLHP</sequence>
<dbReference type="Proteomes" id="UP000823757">
    <property type="component" value="Unassembled WGS sequence"/>
</dbReference>
<evidence type="ECO:0000313" key="1">
    <source>
        <dbReference type="EMBL" id="MBO8474177.1"/>
    </source>
</evidence>
<organism evidence="1 2">
    <name type="scientific">Candidatus Cryptobacteroides faecigallinarum</name>
    <dbReference type="NCBI Taxonomy" id="2840763"/>
    <lineage>
        <taxon>Bacteria</taxon>
        <taxon>Pseudomonadati</taxon>
        <taxon>Bacteroidota</taxon>
        <taxon>Bacteroidia</taxon>
        <taxon>Bacteroidales</taxon>
        <taxon>Candidatus Cryptobacteroides</taxon>
    </lineage>
</organism>
<reference evidence="1" key="2">
    <citation type="journal article" date="2021" name="PeerJ">
        <title>Extensive microbial diversity within the chicken gut microbiome revealed by metagenomics and culture.</title>
        <authorList>
            <person name="Gilroy R."/>
            <person name="Ravi A."/>
            <person name="Getino M."/>
            <person name="Pursley I."/>
            <person name="Horton D.L."/>
            <person name="Alikhan N.F."/>
            <person name="Baker D."/>
            <person name="Gharbi K."/>
            <person name="Hall N."/>
            <person name="Watson M."/>
            <person name="Adriaenssens E.M."/>
            <person name="Foster-Nyarko E."/>
            <person name="Jarju S."/>
            <person name="Secka A."/>
            <person name="Antonio M."/>
            <person name="Oren A."/>
            <person name="Chaudhuri R.R."/>
            <person name="La Ragione R."/>
            <person name="Hildebrand F."/>
            <person name="Pallen M.J."/>
        </authorList>
    </citation>
    <scope>NUCLEOTIDE SEQUENCE</scope>
    <source>
        <strain evidence="1">B1-13419</strain>
    </source>
</reference>
<dbReference type="EMBL" id="JADIMD010000036">
    <property type="protein sequence ID" value="MBO8474177.1"/>
    <property type="molecule type" value="Genomic_DNA"/>
</dbReference>
<accession>A0A9D9IKK0</accession>
<reference evidence="1" key="1">
    <citation type="submission" date="2020-10" db="EMBL/GenBank/DDBJ databases">
        <authorList>
            <person name="Gilroy R."/>
        </authorList>
    </citation>
    <scope>NUCLEOTIDE SEQUENCE</scope>
    <source>
        <strain evidence="1">B1-13419</strain>
    </source>
</reference>
<dbReference type="Gene3D" id="3.30.450.20">
    <property type="entry name" value="PAS domain"/>
    <property type="match status" value="1"/>
</dbReference>
<comment type="caution">
    <text evidence="1">The sequence shown here is derived from an EMBL/GenBank/DDBJ whole genome shotgun (WGS) entry which is preliminary data.</text>
</comment>
<name>A0A9D9IKK0_9BACT</name>
<dbReference type="AlphaFoldDB" id="A0A9D9IKK0"/>
<gene>
    <name evidence="1" type="ORF">IAB91_02655</name>
</gene>
<protein>
    <submittedName>
        <fullName evidence="1">Helix-turn-helix transcriptional regulator</fullName>
    </submittedName>
</protein>
<proteinExistence type="predicted"/>